<keyword evidence="3" id="KW-1185">Reference proteome</keyword>
<feature type="compositionally biased region" description="Low complexity" evidence="1">
    <location>
        <begin position="160"/>
        <end position="174"/>
    </location>
</feature>
<name>A0A0C3FRL7_PILCF</name>
<reference evidence="3" key="2">
    <citation type="submission" date="2015-01" db="EMBL/GenBank/DDBJ databases">
        <title>Evolutionary Origins and Diversification of the Mycorrhizal Mutualists.</title>
        <authorList>
            <consortium name="DOE Joint Genome Institute"/>
            <consortium name="Mycorrhizal Genomics Consortium"/>
            <person name="Kohler A."/>
            <person name="Kuo A."/>
            <person name="Nagy L.G."/>
            <person name="Floudas D."/>
            <person name="Copeland A."/>
            <person name="Barry K.W."/>
            <person name="Cichocki N."/>
            <person name="Veneault-Fourrey C."/>
            <person name="LaButti K."/>
            <person name="Lindquist E.A."/>
            <person name="Lipzen A."/>
            <person name="Lundell T."/>
            <person name="Morin E."/>
            <person name="Murat C."/>
            <person name="Riley R."/>
            <person name="Ohm R."/>
            <person name="Sun H."/>
            <person name="Tunlid A."/>
            <person name="Henrissat B."/>
            <person name="Grigoriev I.V."/>
            <person name="Hibbett D.S."/>
            <person name="Martin F."/>
        </authorList>
    </citation>
    <scope>NUCLEOTIDE SEQUENCE [LARGE SCALE GENOMIC DNA]</scope>
    <source>
        <strain evidence="3">F 1598</strain>
    </source>
</reference>
<protein>
    <submittedName>
        <fullName evidence="2">Uncharacterized protein</fullName>
    </submittedName>
</protein>
<dbReference type="EMBL" id="KN832997">
    <property type="protein sequence ID" value="KIM81766.1"/>
    <property type="molecule type" value="Genomic_DNA"/>
</dbReference>
<organism evidence="2 3">
    <name type="scientific">Piloderma croceum (strain F 1598)</name>
    <dbReference type="NCBI Taxonomy" id="765440"/>
    <lineage>
        <taxon>Eukaryota</taxon>
        <taxon>Fungi</taxon>
        <taxon>Dikarya</taxon>
        <taxon>Basidiomycota</taxon>
        <taxon>Agaricomycotina</taxon>
        <taxon>Agaricomycetes</taxon>
        <taxon>Agaricomycetidae</taxon>
        <taxon>Atheliales</taxon>
        <taxon>Atheliaceae</taxon>
        <taxon>Piloderma</taxon>
    </lineage>
</organism>
<reference evidence="2 3" key="1">
    <citation type="submission" date="2014-04" db="EMBL/GenBank/DDBJ databases">
        <authorList>
            <consortium name="DOE Joint Genome Institute"/>
            <person name="Kuo A."/>
            <person name="Tarkka M."/>
            <person name="Buscot F."/>
            <person name="Kohler A."/>
            <person name="Nagy L.G."/>
            <person name="Floudas D."/>
            <person name="Copeland A."/>
            <person name="Barry K.W."/>
            <person name="Cichocki N."/>
            <person name="Veneault-Fourrey C."/>
            <person name="LaButti K."/>
            <person name="Lindquist E.A."/>
            <person name="Lipzen A."/>
            <person name="Lundell T."/>
            <person name="Morin E."/>
            <person name="Murat C."/>
            <person name="Sun H."/>
            <person name="Tunlid A."/>
            <person name="Henrissat B."/>
            <person name="Grigoriev I.V."/>
            <person name="Hibbett D.S."/>
            <person name="Martin F."/>
            <person name="Nordberg H.P."/>
            <person name="Cantor M.N."/>
            <person name="Hua S.X."/>
        </authorList>
    </citation>
    <scope>NUCLEOTIDE SEQUENCE [LARGE SCALE GENOMIC DNA]</scope>
    <source>
        <strain evidence="2 3">F 1598</strain>
    </source>
</reference>
<evidence type="ECO:0000313" key="2">
    <source>
        <dbReference type="EMBL" id="KIM81766.1"/>
    </source>
</evidence>
<feature type="region of interest" description="Disordered" evidence="1">
    <location>
        <begin position="140"/>
        <end position="225"/>
    </location>
</feature>
<feature type="compositionally biased region" description="Polar residues" evidence="1">
    <location>
        <begin position="215"/>
        <end position="225"/>
    </location>
</feature>
<feature type="region of interest" description="Disordered" evidence="1">
    <location>
        <begin position="39"/>
        <end position="63"/>
    </location>
</feature>
<evidence type="ECO:0000313" key="3">
    <source>
        <dbReference type="Proteomes" id="UP000054166"/>
    </source>
</evidence>
<sequence length="266" mass="27493">MSSVTQPYTTNTTLMQNVWSPGPHLPPSAMSPIAQRPNSMMSLVTGPSGTPAHASSTSPVQGHISSASIQSLGGAMASLTFSSPSARRVSLSSSRSNLENVITPFISGHTSPQISSHKGTARHSPNASYDFAQEGLLTLPVTSLSPPSPHRARMNPPTYTAATGSGGARTRASAPGLRKHEYGTSVDSTHSHSEEISLNGTGVSTGAASYGDGSLETSPPRSGRSTFAELSDLEDTLFDCDHGVQARRPGKDSLSDIVAGVRAGVL</sequence>
<dbReference type="AlphaFoldDB" id="A0A0C3FRL7"/>
<gene>
    <name evidence="2" type="ORF">PILCRDRAFT_489321</name>
</gene>
<dbReference type="Proteomes" id="UP000054166">
    <property type="component" value="Unassembled WGS sequence"/>
</dbReference>
<feature type="region of interest" description="Disordered" evidence="1">
    <location>
        <begin position="15"/>
        <end position="34"/>
    </location>
</feature>
<proteinExistence type="predicted"/>
<evidence type="ECO:0000256" key="1">
    <source>
        <dbReference type="SAM" id="MobiDB-lite"/>
    </source>
</evidence>
<dbReference type="HOGENOM" id="CLU_1046283_0_0_1"/>
<dbReference type="InParanoid" id="A0A0C3FRL7"/>
<feature type="compositionally biased region" description="Polar residues" evidence="1">
    <location>
        <begin position="196"/>
        <end position="207"/>
    </location>
</feature>
<accession>A0A0C3FRL7</accession>